<dbReference type="PROSITE" id="PS50003">
    <property type="entry name" value="PH_DOMAIN"/>
    <property type="match status" value="1"/>
</dbReference>
<comment type="caution">
    <text evidence="2">The sequence shown here is derived from an EMBL/GenBank/DDBJ whole genome shotgun (WGS) entry which is preliminary data.</text>
</comment>
<dbReference type="RefSeq" id="WP_004645356.1">
    <property type="nucleotide sequence ID" value="NZ_KI530561.1"/>
</dbReference>
<accession>A0ABN0Q135</accession>
<sequence length="267" mass="29434">MMKANVELITPEKAEIYLKQNTSNRKLRKTWVESLSQAMIKGQYSLTHQGIAFDVNGVLIDGQHRLSAIVKSGVAQHVLVVTGVPVDAYKNVDIGVKRTHSDTTKLESNITEVINKISTFIYGEKKLTADDVLNYYSVFGDSIDPFFLLATPSAKKTVSASPVRAAAVLQIFLKPNDAEVIAERYTKLVLQDQTMSPVLWALSKSIQNGTVTVNGKSGAGQPDLFCRAFIAFDSGCQEYTKIQVSDHKITLDKIRTAIEKARIERGV</sequence>
<reference evidence="2 3" key="1">
    <citation type="submission" date="2013-10" db="EMBL/GenBank/DDBJ databases">
        <title>The Genome Sequence of Acinetobacter lwoffii NIPH 512.</title>
        <authorList>
            <consortium name="The Broad Institute Genomics Platform"/>
            <consortium name="The Broad Institute Genome Sequencing Center for Infectious Disease"/>
            <person name="Cerqueira G."/>
            <person name="Feldgarden M."/>
            <person name="Courvalin P."/>
            <person name="Grillot-Courvalin C."/>
            <person name="Clermont D."/>
            <person name="Rocha E."/>
            <person name="Yoon E.-J."/>
            <person name="Nemec A."/>
            <person name="Young S.K."/>
            <person name="Zeng Q."/>
            <person name="Gargeya S."/>
            <person name="Fitzgerald M."/>
            <person name="Abouelleil A."/>
            <person name="Alvarado L."/>
            <person name="Berlin A.M."/>
            <person name="Chapman S.B."/>
            <person name="Gainer-Dewar J."/>
            <person name="Goldberg J."/>
            <person name="Gnerre S."/>
            <person name="Griggs A."/>
            <person name="Gujja S."/>
            <person name="Hansen M."/>
            <person name="Howarth C."/>
            <person name="Imamovic A."/>
            <person name="Ireland A."/>
            <person name="Larimer J."/>
            <person name="McCowan C."/>
            <person name="Murphy C."/>
            <person name="Pearson M."/>
            <person name="Poon T.W."/>
            <person name="Priest M."/>
            <person name="Roberts A."/>
            <person name="Saif S."/>
            <person name="Shea T."/>
            <person name="Sykes S."/>
            <person name="Wortman J."/>
            <person name="Nusbaum C."/>
            <person name="Birren B."/>
        </authorList>
    </citation>
    <scope>NUCLEOTIDE SEQUENCE [LARGE SCALE GENOMIC DNA]</scope>
    <source>
        <strain evidence="2 3">NIPH 512</strain>
    </source>
</reference>
<gene>
    <name evidence="2" type="ORF">P800_01254</name>
</gene>
<evidence type="ECO:0000313" key="2">
    <source>
        <dbReference type="EMBL" id="ESJ96430.1"/>
    </source>
</evidence>
<protein>
    <recommendedName>
        <fullName evidence="1">PH domain-containing protein</fullName>
    </recommendedName>
</protein>
<feature type="domain" description="PH" evidence="1">
    <location>
        <begin position="1"/>
        <end position="40"/>
    </location>
</feature>
<dbReference type="InterPro" id="IPR001849">
    <property type="entry name" value="PH_domain"/>
</dbReference>
<dbReference type="Proteomes" id="UP000018465">
    <property type="component" value="Unassembled WGS sequence"/>
</dbReference>
<dbReference type="EMBL" id="AYHO01000002">
    <property type="protein sequence ID" value="ESJ96430.1"/>
    <property type="molecule type" value="Genomic_DNA"/>
</dbReference>
<proteinExistence type="predicted"/>
<evidence type="ECO:0000259" key="1">
    <source>
        <dbReference type="PROSITE" id="PS50003"/>
    </source>
</evidence>
<name>A0ABN0Q135_ACILW</name>
<keyword evidence="3" id="KW-1185">Reference proteome</keyword>
<organism evidence="2 3">
    <name type="scientific">Acinetobacter lwoffii NCTC 5866 = CIP 64.10 = NIPH 512</name>
    <dbReference type="NCBI Taxonomy" id="981327"/>
    <lineage>
        <taxon>Bacteria</taxon>
        <taxon>Pseudomonadati</taxon>
        <taxon>Pseudomonadota</taxon>
        <taxon>Gammaproteobacteria</taxon>
        <taxon>Moraxellales</taxon>
        <taxon>Moraxellaceae</taxon>
        <taxon>Acinetobacter</taxon>
    </lineage>
</organism>
<evidence type="ECO:0000313" key="3">
    <source>
        <dbReference type="Proteomes" id="UP000018465"/>
    </source>
</evidence>